<protein>
    <submittedName>
        <fullName evidence="1">Uncharacterized protein</fullName>
    </submittedName>
</protein>
<sequence>MYGSTCCRCCCCSPTASHTCHWIQQGHQYRPPSSYTLLSPSILIYITLSLHPHVDYSLPHPHIHYSLPQTSCRLLSPSSSYTLLSPSIVIYIAPPIPHSHGQSVTLSLLQPF</sequence>
<proteinExistence type="predicted"/>
<reference evidence="2" key="1">
    <citation type="journal article" date="2016" name="Nature">
        <title>Genome evolution in the allotetraploid frog Xenopus laevis.</title>
        <authorList>
            <person name="Session A.M."/>
            <person name="Uno Y."/>
            <person name="Kwon T."/>
            <person name="Chapman J.A."/>
            <person name="Toyoda A."/>
            <person name="Takahashi S."/>
            <person name="Fukui A."/>
            <person name="Hikosaka A."/>
            <person name="Suzuki A."/>
            <person name="Kondo M."/>
            <person name="van Heeringen S.J."/>
            <person name="Quigley I."/>
            <person name="Heinz S."/>
            <person name="Ogino H."/>
            <person name="Ochi H."/>
            <person name="Hellsten U."/>
            <person name="Lyons J.B."/>
            <person name="Simakov O."/>
            <person name="Putnam N."/>
            <person name="Stites J."/>
            <person name="Kuroki Y."/>
            <person name="Tanaka T."/>
            <person name="Michiue T."/>
            <person name="Watanabe M."/>
            <person name="Bogdanovic O."/>
            <person name="Lister R."/>
            <person name="Georgiou G."/>
            <person name="Paranjpe S.S."/>
            <person name="van Kruijsbergen I."/>
            <person name="Shu S."/>
            <person name="Carlson J."/>
            <person name="Kinoshita T."/>
            <person name="Ohta Y."/>
            <person name="Mawaribuchi S."/>
            <person name="Jenkins J."/>
            <person name="Grimwood J."/>
            <person name="Schmutz J."/>
            <person name="Mitros T."/>
            <person name="Mozaffari S.V."/>
            <person name="Suzuki Y."/>
            <person name="Haramoto Y."/>
            <person name="Yamamoto T.S."/>
            <person name="Takagi C."/>
            <person name="Heald R."/>
            <person name="Miller K."/>
            <person name="Haudenschild C."/>
            <person name="Kitzman J."/>
            <person name="Nakayama T."/>
            <person name="Izutsu Y."/>
            <person name="Robert J."/>
            <person name="Fortriede J."/>
            <person name="Burns K."/>
            <person name="Lotay V."/>
            <person name="Karimi K."/>
            <person name="Yasuoka Y."/>
            <person name="Dichmann D.S."/>
            <person name="Flajnik M.F."/>
            <person name="Houston D.W."/>
            <person name="Shendure J."/>
            <person name="DuPasquier L."/>
            <person name="Vize P.D."/>
            <person name="Zorn A.M."/>
            <person name="Ito M."/>
            <person name="Marcotte E.M."/>
            <person name="Wallingford J.B."/>
            <person name="Ito Y."/>
            <person name="Asashima M."/>
            <person name="Ueno N."/>
            <person name="Matsuda Y."/>
            <person name="Veenstra G.J."/>
            <person name="Fujiyama A."/>
            <person name="Harland R.M."/>
            <person name="Taira M."/>
            <person name="Rokhsar D.S."/>
        </authorList>
    </citation>
    <scope>NUCLEOTIDE SEQUENCE [LARGE SCALE GENOMIC DNA]</scope>
    <source>
        <strain evidence="2">J</strain>
    </source>
</reference>
<evidence type="ECO:0000313" key="2">
    <source>
        <dbReference type="Proteomes" id="UP000694892"/>
    </source>
</evidence>
<organism evidence="1 2">
    <name type="scientific">Xenopus laevis</name>
    <name type="common">African clawed frog</name>
    <dbReference type="NCBI Taxonomy" id="8355"/>
    <lineage>
        <taxon>Eukaryota</taxon>
        <taxon>Metazoa</taxon>
        <taxon>Chordata</taxon>
        <taxon>Craniata</taxon>
        <taxon>Vertebrata</taxon>
        <taxon>Euteleostomi</taxon>
        <taxon>Amphibia</taxon>
        <taxon>Batrachia</taxon>
        <taxon>Anura</taxon>
        <taxon>Pipoidea</taxon>
        <taxon>Pipidae</taxon>
        <taxon>Xenopodinae</taxon>
        <taxon>Xenopus</taxon>
        <taxon>Xenopus</taxon>
    </lineage>
</organism>
<accession>A0A974C7X4</accession>
<dbReference type="Proteomes" id="UP000694892">
    <property type="component" value="Chromosome 8L"/>
</dbReference>
<evidence type="ECO:0000313" key="1">
    <source>
        <dbReference type="EMBL" id="OCT68212.1"/>
    </source>
</evidence>
<name>A0A974C7X4_XENLA</name>
<gene>
    <name evidence="1" type="ORF">XELAEV_18039509mg</name>
</gene>
<dbReference type="AlphaFoldDB" id="A0A974C7X4"/>
<dbReference type="EMBL" id="CM004480">
    <property type="protein sequence ID" value="OCT68212.1"/>
    <property type="molecule type" value="Genomic_DNA"/>
</dbReference>